<sequence>MSPRPGAPPLAREDGDVLPRREVSRSGWQSVRVDALLGTQVPHQRLTDPASAVAALERAAPELVRFRRTAPAGIRWAQVEEHLGVGLPSDYKLLAETYPSLVFGDFLCVGFPPPGREKAWAEDPEDLEILAEWCEDAETAVPLHPFPAPGGLLPWATSNQGDYFLWSTGAAGPDAWTVTVASRNGGWWHYTGGAVQFLADLVGGNLEPWELPSVRPSVDVFGAD</sequence>
<proteinExistence type="predicted"/>
<comment type="caution">
    <text evidence="2">The sequence shown here is derived from an EMBL/GenBank/DDBJ whole genome shotgun (WGS) entry which is preliminary data.</text>
</comment>
<accession>A0ABP3F499</accession>
<keyword evidence="3" id="KW-1185">Reference proteome</keyword>
<dbReference type="EMBL" id="BAAABV010000021">
    <property type="protein sequence ID" value="GAA0300416.1"/>
    <property type="molecule type" value="Genomic_DNA"/>
</dbReference>
<reference evidence="3" key="1">
    <citation type="journal article" date="2019" name="Int. J. Syst. Evol. Microbiol.">
        <title>The Global Catalogue of Microorganisms (GCM) 10K type strain sequencing project: providing services to taxonomists for standard genome sequencing and annotation.</title>
        <authorList>
            <consortium name="The Broad Institute Genomics Platform"/>
            <consortium name="The Broad Institute Genome Sequencing Center for Infectious Disease"/>
            <person name="Wu L."/>
            <person name="Ma J."/>
        </authorList>
    </citation>
    <scope>NUCLEOTIDE SEQUENCE [LARGE SCALE GENOMIC DNA]</scope>
    <source>
        <strain evidence="3">JCM 4505</strain>
    </source>
</reference>
<evidence type="ECO:0008006" key="4">
    <source>
        <dbReference type="Google" id="ProtNLM"/>
    </source>
</evidence>
<evidence type="ECO:0000313" key="3">
    <source>
        <dbReference type="Proteomes" id="UP001501867"/>
    </source>
</evidence>
<protein>
    <recommendedName>
        <fullName evidence="4">Knr4/Smi1-like domain-containing protein</fullName>
    </recommendedName>
</protein>
<dbReference type="SUPFAM" id="SSF160631">
    <property type="entry name" value="SMI1/KNR4-like"/>
    <property type="match status" value="1"/>
</dbReference>
<evidence type="ECO:0000256" key="1">
    <source>
        <dbReference type="SAM" id="MobiDB-lite"/>
    </source>
</evidence>
<dbReference type="Gene3D" id="3.40.1580.10">
    <property type="entry name" value="SMI1/KNR4-like"/>
    <property type="match status" value="1"/>
</dbReference>
<dbReference type="Pfam" id="PF14568">
    <property type="entry name" value="SUKH_6"/>
    <property type="match status" value="1"/>
</dbReference>
<gene>
    <name evidence="2" type="ORF">GCM10010302_43730</name>
</gene>
<dbReference type="InterPro" id="IPR037883">
    <property type="entry name" value="Knr4/Smi1-like_sf"/>
</dbReference>
<dbReference type="Proteomes" id="UP001501867">
    <property type="component" value="Unassembled WGS sequence"/>
</dbReference>
<name>A0ABP3F499_9ACTN</name>
<feature type="region of interest" description="Disordered" evidence="1">
    <location>
        <begin position="1"/>
        <end position="23"/>
    </location>
</feature>
<feature type="compositionally biased region" description="Basic and acidic residues" evidence="1">
    <location>
        <begin position="11"/>
        <end position="23"/>
    </location>
</feature>
<organism evidence="2 3">
    <name type="scientific">Streptomyces polychromogenes</name>
    <dbReference type="NCBI Taxonomy" id="67342"/>
    <lineage>
        <taxon>Bacteria</taxon>
        <taxon>Bacillati</taxon>
        <taxon>Actinomycetota</taxon>
        <taxon>Actinomycetes</taxon>
        <taxon>Kitasatosporales</taxon>
        <taxon>Streptomycetaceae</taxon>
        <taxon>Streptomyces</taxon>
    </lineage>
</organism>
<evidence type="ECO:0000313" key="2">
    <source>
        <dbReference type="EMBL" id="GAA0300416.1"/>
    </source>
</evidence>